<gene>
    <name evidence="1" type="ORF">D7Z26_15560</name>
</gene>
<organism evidence="1 2">
    <name type="scientific">Cohnella endophytica</name>
    <dbReference type="NCBI Taxonomy" id="2419778"/>
    <lineage>
        <taxon>Bacteria</taxon>
        <taxon>Bacillati</taxon>
        <taxon>Bacillota</taxon>
        <taxon>Bacilli</taxon>
        <taxon>Bacillales</taxon>
        <taxon>Paenibacillaceae</taxon>
        <taxon>Cohnella</taxon>
    </lineage>
</organism>
<evidence type="ECO:0000313" key="2">
    <source>
        <dbReference type="Proteomes" id="UP000282076"/>
    </source>
</evidence>
<evidence type="ECO:0000313" key="1">
    <source>
        <dbReference type="EMBL" id="RKP53143.1"/>
    </source>
</evidence>
<dbReference type="AlphaFoldDB" id="A0A494Y003"/>
<dbReference type="EMBL" id="RBZM01000006">
    <property type="protein sequence ID" value="RKP53143.1"/>
    <property type="molecule type" value="Genomic_DNA"/>
</dbReference>
<sequence length="158" mass="19339">MFKKQLQLKKSLLLKEQLNSIWNITGYYWYPLSQTSRDDVIAFDFSYINIELKIDFLKNCLIRHGVTDIYEYWAGKELCYENALTQDTKQLFWNSDPYFFECYNEGFWFSKQRDWIIYFTHEETCTIGGEWLIAIVKQEWQDWNINIKWDTKNDKLFN</sequence>
<proteinExistence type="predicted"/>
<dbReference type="Proteomes" id="UP000282076">
    <property type="component" value="Unassembled WGS sequence"/>
</dbReference>
<name>A0A494Y003_9BACL</name>
<keyword evidence="2" id="KW-1185">Reference proteome</keyword>
<dbReference type="RefSeq" id="WP_120977887.1">
    <property type="nucleotide sequence ID" value="NZ_RBZM01000006.1"/>
</dbReference>
<reference evidence="1 2" key="1">
    <citation type="submission" date="2018-10" db="EMBL/GenBank/DDBJ databases">
        <title>Cohnella sp. M2MS4P-1, whole genome shotgun sequence.</title>
        <authorList>
            <person name="Tuo L."/>
        </authorList>
    </citation>
    <scope>NUCLEOTIDE SEQUENCE [LARGE SCALE GENOMIC DNA]</scope>
    <source>
        <strain evidence="1 2">M2MS4P-1</strain>
    </source>
</reference>
<protein>
    <recommendedName>
        <fullName evidence="3">DUF2716 domain-containing protein</fullName>
    </recommendedName>
</protein>
<comment type="caution">
    <text evidence="1">The sequence shown here is derived from an EMBL/GenBank/DDBJ whole genome shotgun (WGS) entry which is preliminary data.</text>
</comment>
<evidence type="ECO:0008006" key="3">
    <source>
        <dbReference type="Google" id="ProtNLM"/>
    </source>
</evidence>
<accession>A0A494Y003</accession>
<dbReference type="OrthoDB" id="3395557at2"/>